<sequence length="11" mass="1186">MGSSDSKQFSI</sequence>
<organism evidence="1">
    <name type="scientific">Anguilla anguilla</name>
    <name type="common">European freshwater eel</name>
    <name type="synonym">Muraena anguilla</name>
    <dbReference type="NCBI Taxonomy" id="7936"/>
    <lineage>
        <taxon>Eukaryota</taxon>
        <taxon>Metazoa</taxon>
        <taxon>Chordata</taxon>
        <taxon>Craniata</taxon>
        <taxon>Vertebrata</taxon>
        <taxon>Euteleostomi</taxon>
        <taxon>Actinopterygii</taxon>
        <taxon>Neopterygii</taxon>
        <taxon>Teleostei</taxon>
        <taxon>Anguilliformes</taxon>
        <taxon>Anguillidae</taxon>
        <taxon>Anguilla</taxon>
    </lineage>
</organism>
<protein>
    <submittedName>
        <fullName evidence="1">Uncharacterized protein</fullName>
    </submittedName>
</protein>
<dbReference type="EMBL" id="GBXM01054640">
    <property type="protein sequence ID" value="JAH53937.1"/>
    <property type="molecule type" value="Transcribed_RNA"/>
</dbReference>
<accession>A0A0E9TKF1</accession>
<name>A0A0E9TKF1_ANGAN</name>
<proteinExistence type="predicted"/>
<reference evidence="1" key="2">
    <citation type="journal article" date="2015" name="Fish Shellfish Immunol.">
        <title>Early steps in the European eel (Anguilla anguilla)-Vibrio vulnificus interaction in the gills: Role of the RtxA13 toxin.</title>
        <authorList>
            <person name="Callol A."/>
            <person name="Pajuelo D."/>
            <person name="Ebbesson L."/>
            <person name="Teles M."/>
            <person name="MacKenzie S."/>
            <person name="Amaro C."/>
        </authorList>
    </citation>
    <scope>NUCLEOTIDE SEQUENCE</scope>
</reference>
<reference evidence="1" key="1">
    <citation type="submission" date="2014-11" db="EMBL/GenBank/DDBJ databases">
        <authorList>
            <person name="Amaro Gonzalez C."/>
        </authorList>
    </citation>
    <scope>NUCLEOTIDE SEQUENCE</scope>
</reference>
<evidence type="ECO:0000313" key="1">
    <source>
        <dbReference type="EMBL" id="JAH53937.1"/>
    </source>
</evidence>